<keyword evidence="2" id="KW-1185">Reference proteome</keyword>
<evidence type="ECO:0000313" key="1">
    <source>
        <dbReference type="EMBL" id="AUN31758.1"/>
    </source>
</evidence>
<proteinExistence type="predicted"/>
<dbReference type="Pfam" id="PF09391">
    <property type="entry name" value="DUF2000"/>
    <property type="match status" value="1"/>
</dbReference>
<dbReference type="AlphaFoldDB" id="A0A2K9NF79"/>
<name>A0A2K9NF79_9PROT</name>
<dbReference type="EMBL" id="CP025611">
    <property type="protein sequence ID" value="AUN31758.1"/>
    <property type="molecule type" value="Genomic_DNA"/>
</dbReference>
<dbReference type="Proteomes" id="UP000234752">
    <property type="component" value="Chromosome eg_1"/>
</dbReference>
<accession>A0A2K9NF79</accession>
<gene>
    <name evidence="1" type="ORF">C0V82_08475</name>
</gene>
<dbReference type="SUPFAM" id="SSF102462">
    <property type="entry name" value="Peptidyl-tRNA hydrolase II"/>
    <property type="match status" value="1"/>
</dbReference>
<dbReference type="KEGG" id="ncb:C0V82_08475"/>
<sequence>MFDTKVALIIRDDLLPWQRLNVAAFLATGIAAGAPDALGEPYLDAQGLAFGRMLGQPILVFQAGKDGLEQAARVARERGLLTIPYVAGMFRTGNDADNRACFQAEDPVAPDWVGIGLRGPKKGVEKATKGLSLHP</sequence>
<evidence type="ECO:0000313" key="2">
    <source>
        <dbReference type="Proteomes" id="UP000234752"/>
    </source>
</evidence>
<protein>
    <submittedName>
        <fullName evidence="1">DUF2000 domain-containing protein</fullName>
    </submittedName>
</protein>
<dbReference type="InterPro" id="IPR018988">
    <property type="entry name" value="DUF2000"/>
</dbReference>
<dbReference type="InterPro" id="IPR023476">
    <property type="entry name" value="Pep_tRNA_hydro_II_dom_sf"/>
</dbReference>
<reference evidence="1 2" key="1">
    <citation type="submission" date="2017-12" db="EMBL/GenBank/DDBJ databases">
        <title>Genomes of bacteria within cyanobacterial aggregates.</title>
        <authorList>
            <person name="Cai H."/>
        </authorList>
    </citation>
    <scope>NUCLEOTIDE SEQUENCE [LARGE SCALE GENOMIC DNA]</scope>
    <source>
        <strain evidence="1 2">TH16</strain>
    </source>
</reference>
<organism evidence="1 2">
    <name type="scientific">Niveispirillum cyanobacteriorum</name>
    <dbReference type="NCBI Taxonomy" id="1612173"/>
    <lineage>
        <taxon>Bacteria</taxon>
        <taxon>Pseudomonadati</taxon>
        <taxon>Pseudomonadota</taxon>
        <taxon>Alphaproteobacteria</taxon>
        <taxon>Rhodospirillales</taxon>
        <taxon>Azospirillaceae</taxon>
        <taxon>Niveispirillum</taxon>
    </lineage>
</organism>
<dbReference type="OrthoDB" id="1684239at2"/>
<dbReference type="Gene3D" id="3.40.1490.10">
    <property type="entry name" value="Bit1"/>
    <property type="match status" value="1"/>
</dbReference>